<evidence type="ECO:0000313" key="3">
    <source>
        <dbReference type="Proteomes" id="UP001516400"/>
    </source>
</evidence>
<comment type="caution">
    <text evidence="2">The sequence shown here is derived from an EMBL/GenBank/DDBJ whole genome shotgun (WGS) entry which is preliminary data.</text>
</comment>
<evidence type="ECO:0000313" key="2">
    <source>
        <dbReference type="EMBL" id="KAL3266655.1"/>
    </source>
</evidence>
<dbReference type="Proteomes" id="UP001516400">
    <property type="component" value="Unassembled WGS sequence"/>
</dbReference>
<dbReference type="AlphaFoldDB" id="A0ABD2MJX5"/>
<feature type="region of interest" description="Disordered" evidence="1">
    <location>
        <begin position="167"/>
        <end position="255"/>
    </location>
</feature>
<sequence>MNYNQYYGAQANPMPLPGNQSYYQPSVMSPHIQNSGINQPPQMNHPIQPVNMGQAPMNQALINQAPIHQSPINQAPMNRVPINQAPMNPAQMNQSPSMNQYGQNHFQYGMNFAPNTPSGVPSPQYSPGGIMNQHQTVPVPVAPNYPQIQQNHNSLYQPQNTAPYTNQYPFEINSGNNSQNNFSEPMATDSQFRPTNHQQNTYPSNQSLPLQSTTPTNSTQPAYGGKSYTNQAGQHFNKDQESAQPSALPKEEPRYKNTNVIGHYKCSDFPNLFTGAFRYAGTPVQRKPFTIRGDTRPATQPNPNTGDRRSAFTLNKFGKRWELRGGKYYGCFTSRTNGLQDTCPKAKCKLCPHEKKKK</sequence>
<reference evidence="2 3" key="1">
    <citation type="journal article" date="2021" name="BMC Biol.">
        <title>Horizontally acquired antibacterial genes associated with adaptive radiation of ladybird beetles.</title>
        <authorList>
            <person name="Li H.S."/>
            <person name="Tang X.F."/>
            <person name="Huang Y.H."/>
            <person name="Xu Z.Y."/>
            <person name="Chen M.L."/>
            <person name="Du X.Y."/>
            <person name="Qiu B.Y."/>
            <person name="Chen P.T."/>
            <person name="Zhang W."/>
            <person name="Slipinski A."/>
            <person name="Escalona H.E."/>
            <person name="Waterhouse R.M."/>
            <person name="Zwick A."/>
            <person name="Pang H."/>
        </authorList>
    </citation>
    <scope>NUCLEOTIDE SEQUENCE [LARGE SCALE GENOMIC DNA]</scope>
    <source>
        <strain evidence="2">SYSU2018</strain>
    </source>
</reference>
<proteinExistence type="predicted"/>
<feature type="region of interest" description="Disordered" evidence="1">
    <location>
        <begin position="287"/>
        <end position="310"/>
    </location>
</feature>
<evidence type="ECO:0000256" key="1">
    <source>
        <dbReference type="SAM" id="MobiDB-lite"/>
    </source>
</evidence>
<name>A0ABD2MJX5_9CUCU</name>
<accession>A0ABD2MJX5</accession>
<protein>
    <submittedName>
        <fullName evidence="2">Uncharacterized protein</fullName>
    </submittedName>
</protein>
<dbReference type="EMBL" id="JABFTP020000001">
    <property type="protein sequence ID" value="KAL3266655.1"/>
    <property type="molecule type" value="Genomic_DNA"/>
</dbReference>
<gene>
    <name evidence="2" type="ORF">HHI36_010818</name>
</gene>
<organism evidence="2 3">
    <name type="scientific">Cryptolaemus montrouzieri</name>
    <dbReference type="NCBI Taxonomy" id="559131"/>
    <lineage>
        <taxon>Eukaryota</taxon>
        <taxon>Metazoa</taxon>
        <taxon>Ecdysozoa</taxon>
        <taxon>Arthropoda</taxon>
        <taxon>Hexapoda</taxon>
        <taxon>Insecta</taxon>
        <taxon>Pterygota</taxon>
        <taxon>Neoptera</taxon>
        <taxon>Endopterygota</taxon>
        <taxon>Coleoptera</taxon>
        <taxon>Polyphaga</taxon>
        <taxon>Cucujiformia</taxon>
        <taxon>Coccinelloidea</taxon>
        <taxon>Coccinellidae</taxon>
        <taxon>Scymninae</taxon>
        <taxon>Scymnini</taxon>
        <taxon>Cryptolaemus</taxon>
    </lineage>
</organism>
<feature type="compositionally biased region" description="Polar residues" evidence="1">
    <location>
        <begin position="167"/>
        <end position="234"/>
    </location>
</feature>
<keyword evidence="3" id="KW-1185">Reference proteome</keyword>